<dbReference type="PROSITE" id="PS50893">
    <property type="entry name" value="ABC_TRANSPORTER_2"/>
    <property type="match status" value="1"/>
</dbReference>
<feature type="transmembrane region" description="Helical" evidence="10">
    <location>
        <begin position="255"/>
        <end position="279"/>
    </location>
</feature>
<evidence type="ECO:0000313" key="13">
    <source>
        <dbReference type="EMBL" id="AKA49691.1"/>
    </source>
</evidence>
<dbReference type="KEGG" id="mgb:VO56_00065"/>
<dbReference type="HOGENOM" id="CLU_000604_84_3_14"/>
<evidence type="ECO:0000256" key="8">
    <source>
        <dbReference type="ARBA" id="ARBA00022989"/>
    </source>
</evidence>
<name>A0A0D5ZIR6_9BACT</name>
<feature type="transmembrane region" description="Helical" evidence="10">
    <location>
        <begin position="68"/>
        <end position="89"/>
    </location>
</feature>
<keyword evidence="7" id="KW-0067">ATP-binding</keyword>
<dbReference type="GO" id="GO:0005524">
    <property type="term" value="F:ATP binding"/>
    <property type="evidence" value="ECO:0007669"/>
    <property type="project" value="UniProtKB-KW"/>
</dbReference>
<evidence type="ECO:0008006" key="15">
    <source>
        <dbReference type="Google" id="ProtNLM"/>
    </source>
</evidence>
<evidence type="ECO:0000256" key="6">
    <source>
        <dbReference type="ARBA" id="ARBA00022741"/>
    </source>
</evidence>
<dbReference type="InterPro" id="IPR017871">
    <property type="entry name" value="ABC_transporter-like_CS"/>
</dbReference>
<feature type="transmembrane region" description="Helical" evidence="10">
    <location>
        <begin position="16"/>
        <end position="37"/>
    </location>
</feature>
<feature type="domain" description="ABC transporter" evidence="11">
    <location>
        <begin position="352"/>
        <end position="587"/>
    </location>
</feature>
<keyword evidence="8 10" id="KW-1133">Transmembrane helix</keyword>
<dbReference type="GO" id="GO:0005886">
    <property type="term" value="C:plasma membrane"/>
    <property type="evidence" value="ECO:0007669"/>
    <property type="project" value="UniProtKB-SubCell"/>
</dbReference>
<dbReference type="SUPFAM" id="SSF52540">
    <property type="entry name" value="P-loop containing nucleoside triphosphate hydrolases"/>
    <property type="match status" value="1"/>
</dbReference>
<evidence type="ECO:0000256" key="7">
    <source>
        <dbReference type="ARBA" id="ARBA00022840"/>
    </source>
</evidence>
<evidence type="ECO:0000259" key="11">
    <source>
        <dbReference type="PROSITE" id="PS50893"/>
    </source>
</evidence>
<feature type="transmembrane region" description="Helical" evidence="10">
    <location>
        <begin position="172"/>
        <end position="195"/>
    </location>
</feature>
<evidence type="ECO:0000256" key="10">
    <source>
        <dbReference type="SAM" id="Phobius"/>
    </source>
</evidence>
<dbReference type="SMART" id="SM00382">
    <property type="entry name" value="AAA"/>
    <property type="match status" value="1"/>
</dbReference>
<evidence type="ECO:0000256" key="4">
    <source>
        <dbReference type="ARBA" id="ARBA00022475"/>
    </source>
</evidence>
<evidence type="ECO:0000256" key="9">
    <source>
        <dbReference type="ARBA" id="ARBA00023136"/>
    </source>
</evidence>
<gene>
    <name evidence="13" type="ORF">VO56_00065</name>
</gene>
<dbReference type="FunFam" id="3.40.50.300:FF:000221">
    <property type="entry name" value="Multidrug ABC transporter ATP-binding protein"/>
    <property type="match status" value="1"/>
</dbReference>
<comment type="subcellular location">
    <subcellularLocation>
        <location evidence="1">Cell membrane</location>
        <topology evidence="1">Multi-pass membrane protein</topology>
    </subcellularLocation>
</comment>
<dbReference type="EMBL" id="CP011021">
    <property type="protein sequence ID" value="AKA49691.1"/>
    <property type="molecule type" value="Genomic_DNA"/>
</dbReference>
<evidence type="ECO:0000256" key="5">
    <source>
        <dbReference type="ARBA" id="ARBA00022692"/>
    </source>
</evidence>
<comment type="similarity">
    <text evidence="2">Belongs to the ABC transporter superfamily.</text>
</comment>
<dbReference type="PANTHER" id="PTHR43394:SF1">
    <property type="entry name" value="ATP-BINDING CASSETTE SUB-FAMILY B MEMBER 10, MITOCHONDRIAL"/>
    <property type="match status" value="1"/>
</dbReference>
<dbReference type="SUPFAM" id="SSF90123">
    <property type="entry name" value="ABC transporter transmembrane region"/>
    <property type="match status" value="1"/>
</dbReference>
<dbReference type="InterPro" id="IPR003439">
    <property type="entry name" value="ABC_transporter-like_ATP-bd"/>
</dbReference>
<feature type="domain" description="ABC transmembrane type-1" evidence="12">
    <location>
        <begin position="17"/>
        <end position="311"/>
    </location>
</feature>
<keyword evidence="3" id="KW-0813">Transport</keyword>
<feature type="transmembrane region" description="Helical" evidence="10">
    <location>
        <begin position="294"/>
        <end position="312"/>
    </location>
</feature>
<keyword evidence="6" id="KW-0547">Nucleotide-binding</keyword>
<dbReference type="InterPro" id="IPR039421">
    <property type="entry name" value="Type_1_exporter"/>
</dbReference>
<dbReference type="InterPro" id="IPR003593">
    <property type="entry name" value="AAA+_ATPase"/>
</dbReference>
<dbReference type="Gene3D" id="1.20.1560.10">
    <property type="entry name" value="ABC transporter type 1, transmembrane domain"/>
    <property type="match status" value="1"/>
</dbReference>
<feature type="transmembrane region" description="Helical" evidence="10">
    <location>
        <begin position="144"/>
        <end position="166"/>
    </location>
</feature>
<dbReference type="Gene3D" id="3.40.50.300">
    <property type="entry name" value="P-loop containing nucleotide triphosphate hydrolases"/>
    <property type="match status" value="1"/>
</dbReference>
<evidence type="ECO:0000256" key="3">
    <source>
        <dbReference type="ARBA" id="ARBA00022448"/>
    </source>
</evidence>
<evidence type="ECO:0000256" key="2">
    <source>
        <dbReference type="ARBA" id="ARBA00005417"/>
    </source>
</evidence>
<evidence type="ECO:0000313" key="14">
    <source>
        <dbReference type="Proteomes" id="UP000032722"/>
    </source>
</evidence>
<protein>
    <recommendedName>
        <fullName evidence="15">ABC transporter ATP-binding protein</fullName>
    </recommendedName>
</protein>
<dbReference type="PANTHER" id="PTHR43394">
    <property type="entry name" value="ATP-DEPENDENT PERMEASE MDL1, MITOCHONDRIAL"/>
    <property type="match status" value="1"/>
</dbReference>
<dbReference type="PROSITE" id="PS00211">
    <property type="entry name" value="ABC_TRANSPORTER_1"/>
    <property type="match status" value="1"/>
</dbReference>
<dbReference type="GO" id="GO:0016887">
    <property type="term" value="F:ATP hydrolysis activity"/>
    <property type="evidence" value="ECO:0007669"/>
    <property type="project" value="InterPro"/>
</dbReference>
<reference evidence="13 14" key="1">
    <citation type="journal article" date="2015" name="Genome Announc.">
        <title>Complete Genome Sequence of Mycoplasma meleagridis, a Possible Emerging Pathogen in Chickens.</title>
        <authorList>
            <person name="Abolnik C."/>
        </authorList>
    </citation>
    <scope>NUCLEOTIDE SEQUENCE [LARGE SCALE GENOMIC DNA]</scope>
    <source>
        <strain evidence="13 14">B2096 8B</strain>
    </source>
</reference>
<dbReference type="Pfam" id="PF00005">
    <property type="entry name" value="ABC_tran"/>
    <property type="match status" value="1"/>
</dbReference>
<dbReference type="InterPro" id="IPR027417">
    <property type="entry name" value="P-loop_NTPase"/>
</dbReference>
<evidence type="ECO:0000256" key="1">
    <source>
        <dbReference type="ARBA" id="ARBA00004651"/>
    </source>
</evidence>
<dbReference type="PROSITE" id="PS50929">
    <property type="entry name" value="ABC_TM1F"/>
    <property type="match status" value="1"/>
</dbReference>
<dbReference type="Pfam" id="PF00664">
    <property type="entry name" value="ABC_membrane"/>
    <property type="match status" value="1"/>
</dbReference>
<sequence>MIRIFNLLNTKTKLRILLCALISILPSFFEMLIPQFIKQFIIMSDHNNVIEVVRIFHWQIYPPSFLSVYQFLIILVLASGLLNLILWFASQRLCEYTISHIRHLIRLKLFDKIIHLSKDDITNLSQAAIITYFGNDIGKINSGFFVLCRSLFNGLFLIIWGVFFSLNLDLHLSIAIFVNIPIVIIGFVVAMKFLFPLFRKENYILDKLANNAKEDINGIELIKAYNLEETRFKHYQKENNNLLNLNYKVSFGESLAWPIIHACISIGNILVFIIFGFMAKNYTNDNIQSQVGNIYQFLAYLSLISLGIYQVCFESNKLFRARASSKRIYEVLNLESKIKDVISEIKPTNWSIAFENVSYIYPNNPDVDALKNITFDVKANSSLGIIGSTGSGKSTIVNLLTREILPDQGTVKIGGYDLNLIDTNYLKSNLSAVMQKNMLLSGSIKENITLTNENASESEIYQAINISQSHFINEYENSYEQIIGQHGINLSGGQKQRISIAQGIIKKPKILILDDTTSALDNQTDKNVQKEILNNFKDITLIIISQRIRTIENLDKIIVLDKGKIVGSGTHQQLLKDNQYYQEIFESQKEK</sequence>
<organism evidence="14">
    <name type="scientific">Mycoplasmopsis gallinacea</name>
    <dbReference type="NCBI Taxonomy" id="29556"/>
    <lineage>
        <taxon>Bacteria</taxon>
        <taxon>Bacillati</taxon>
        <taxon>Mycoplasmatota</taxon>
        <taxon>Mycoplasmoidales</taxon>
        <taxon>Metamycoplasmataceae</taxon>
        <taxon>Mycoplasmopsis</taxon>
    </lineage>
</organism>
<accession>A0A0D5ZIR6</accession>
<dbReference type="AlphaFoldDB" id="A0A0D5ZIR6"/>
<dbReference type="GO" id="GO:0015421">
    <property type="term" value="F:ABC-type oligopeptide transporter activity"/>
    <property type="evidence" value="ECO:0007669"/>
    <property type="project" value="TreeGrafter"/>
</dbReference>
<evidence type="ECO:0000259" key="12">
    <source>
        <dbReference type="PROSITE" id="PS50929"/>
    </source>
</evidence>
<proteinExistence type="inferred from homology"/>
<keyword evidence="5 10" id="KW-0812">Transmembrane</keyword>
<keyword evidence="9 10" id="KW-0472">Membrane</keyword>
<dbReference type="Proteomes" id="UP000032722">
    <property type="component" value="Chromosome"/>
</dbReference>
<keyword evidence="4" id="KW-1003">Cell membrane</keyword>
<dbReference type="InterPro" id="IPR036640">
    <property type="entry name" value="ABC1_TM_sf"/>
</dbReference>
<dbReference type="PATRIC" id="fig|29556.3.peg.15"/>
<dbReference type="InterPro" id="IPR011527">
    <property type="entry name" value="ABC1_TM_dom"/>
</dbReference>